<keyword evidence="1 4" id="KW-0853">WD repeat</keyword>
<evidence type="ECO:0000259" key="6">
    <source>
        <dbReference type="PROSITE" id="PS50222"/>
    </source>
</evidence>
<dbReference type="InterPro" id="IPR019775">
    <property type="entry name" value="WD40_repeat_CS"/>
</dbReference>
<dbReference type="GO" id="GO:0005509">
    <property type="term" value="F:calcium ion binding"/>
    <property type="evidence" value="ECO:0007669"/>
    <property type="project" value="InterPro"/>
</dbReference>
<dbReference type="EnsemblMetazoa" id="XM_030985123">
    <property type="protein sequence ID" value="XP_030840983"/>
    <property type="gene ID" value="LOC100892208"/>
</dbReference>
<dbReference type="OrthoDB" id="75172at2759"/>
<feature type="repeat" description="WD" evidence="4">
    <location>
        <begin position="394"/>
        <end position="435"/>
    </location>
</feature>
<feature type="repeat" description="WD" evidence="4">
    <location>
        <begin position="836"/>
        <end position="872"/>
    </location>
</feature>
<dbReference type="PROSITE" id="PS50294">
    <property type="entry name" value="WD_REPEATS_REGION"/>
    <property type="match status" value="1"/>
</dbReference>
<dbReference type="Gene3D" id="1.10.238.10">
    <property type="entry name" value="EF-hand"/>
    <property type="match status" value="1"/>
</dbReference>
<dbReference type="KEGG" id="spu:100892208"/>
<dbReference type="OMA" id="HECESVG"/>
<dbReference type="SUPFAM" id="SSF50978">
    <property type="entry name" value="WD40 repeat-like"/>
    <property type="match status" value="3"/>
</dbReference>
<evidence type="ECO:0000256" key="3">
    <source>
        <dbReference type="ARBA" id="ARBA00022837"/>
    </source>
</evidence>
<dbReference type="InterPro" id="IPR002048">
    <property type="entry name" value="EF_hand_dom"/>
</dbReference>
<feature type="region of interest" description="Disordered" evidence="5">
    <location>
        <begin position="1064"/>
        <end position="1200"/>
    </location>
</feature>
<dbReference type="PROSITE" id="PS50082">
    <property type="entry name" value="WD_REPEATS_2"/>
    <property type="match status" value="5"/>
</dbReference>
<feature type="compositionally biased region" description="Acidic residues" evidence="5">
    <location>
        <begin position="918"/>
        <end position="933"/>
    </location>
</feature>
<dbReference type="InterPro" id="IPR036322">
    <property type="entry name" value="WD40_repeat_dom_sf"/>
</dbReference>
<feature type="repeat" description="WD" evidence="4">
    <location>
        <begin position="532"/>
        <end position="573"/>
    </location>
</feature>
<dbReference type="PANTHER" id="PTHR44324">
    <property type="entry name" value="WD40 REPEAT DOMAIN 95"/>
    <property type="match status" value="1"/>
</dbReference>
<feature type="compositionally biased region" description="Polar residues" evidence="5">
    <location>
        <begin position="1178"/>
        <end position="1187"/>
    </location>
</feature>
<dbReference type="Gene3D" id="2.130.10.10">
    <property type="entry name" value="YVTN repeat-like/Quinoprotein amine dehydrogenase"/>
    <property type="match status" value="3"/>
</dbReference>
<dbReference type="InterPro" id="IPR015943">
    <property type="entry name" value="WD40/YVTN_repeat-like_dom_sf"/>
</dbReference>
<dbReference type="InParanoid" id="A0A7M7NV30"/>
<accession>A0A7M7NV30</accession>
<feature type="compositionally biased region" description="Low complexity" evidence="5">
    <location>
        <begin position="1074"/>
        <end position="1086"/>
    </location>
</feature>
<feature type="repeat" description="WD" evidence="4">
    <location>
        <begin position="625"/>
        <end position="665"/>
    </location>
</feature>
<feature type="repeat" description="WD" evidence="4">
    <location>
        <begin position="488"/>
        <end position="529"/>
    </location>
</feature>
<name>A0A7M7NV30_STRPU</name>
<dbReference type="InterPro" id="IPR051242">
    <property type="entry name" value="WD-EF-hand_domain"/>
</dbReference>
<dbReference type="Pfam" id="PF00400">
    <property type="entry name" value="WD40"/>
    <property type="match status" value="4"/>
</dbReference>
<feature type="compositionally biased region" description="Polar residues" evidence="5">
    <location>
        <begin position="1141"/>
        <end position="1153"/>
    </location>
</feature>
<organism evidence="7 8">
    <name type="scientific">Strongylocentrotus purpuratus</name>
    <name type="common">Purple sea urchin</name>
    <dbReference type="NCBI Taxonomy" id="7668"/>
    <lineage>
        <taxon>Eukaryota</taxon>
        <taxon>Metazoa</taxon>
        <taxon>Echinodermata</taxon>
        <taxon>Eleutherozoa</taxon>
        <taxon>Echinozoa</taxon>
        <taxon>Echinoidea</taxon>
        <taxon>Euechinoidea</taxon>
        <taxon>Echinacea</taxon>
        <taxon>Camarodonta</taxon>
        <taxon>Echinidea</taxon>
        <taxon>Strongylocentrotidae</taxon>
        <taxon>Strongylocentrotus</taxon>
    </lineage>
</organism>
<dbReference type="PANTHER" id="PTHR44324:SF3">
    <property type="entry name" value="WD REPEAT-CONTAINING PROTEIN 49-LIKE"/>
    <property type="match status" value="1"/>
</dbReference>
<evidence type="ECO:0000256" key="1">
    <source>
        <dbReference type="ARBA" id="ARBA00022574"/>
    </source>
</evidence>
<reference evidence="8" key="1">
    <citation type="submission" date="2015-02" db="EMBL/GenBank/DDBJ databases">
        <title>Genome sequencing for Strongylocentrotus purpuratus.</title>
        <authorList>
            <person name="Murali S."/>
            <person name="Liu Y."/>
            <person name="Vee V."/>
            <person name="English A."/>
            <person name="Wang M."/>
            <person name="Skinner E."/>
            <person name="Han Y."/>
            <person name="Muzny D.M."/>
            <person name="Worley K.C."/>
            <person name="Gibbs R.A."/>
        </authorList>
    </citation>
    <scope>NUCLEOTIDE SEQUENCE</scope>
</reference>
<dbReference type="InterPro" id="IPR001680">
    <property type="entry name" value="WD40_rpt"/>
</dbReference>
<feature type="compositionally biased region" description="Basic residues" evidence="5">
    <location>
        <begin position="709"/>
        <end position="721"/>
    </location>
</feature>
<dbReference type="InterPro" id="IPR011992">
    <property type="entry name" value="EF-hand-dom_pair"/>
</dbReference>
<evidence type="ECO:0000313" key="8">
    <source>
        <dbReference type="Proteomes" id="UP000007110"/>
    </source>
</evidence>
<proteinExistence type="predicted"/>
<dbReference type="SUPFAM" id="SSF47473">
    <property type="entry name" value="EF-hand"/>
    <property type="match status" value="1"/>
</dbReference>
<dbReference type="Proteomes" id="UP000007110">
    <property type="component" value="Unassembled WGS sequence"/>
</dbReference>
<protein>
    <recommendedName>
        <fullName evidence="6">EF-hand domain-containing protein</fullName>
    </recommendedName>
</protein>
<dbReference type="GeneID" id="100892208"/>
<feature type="compositionally biased region" description="Basic and acidic residues" evidence="5">
    <location>
        <begin position="698"/>
        <end position="708"/>
    </location>
</feature>
<evidence type="ECO:0000256" key="5">
    <source>
        <dbReference type="SAM" id="MobiDB-lite"/>
    </source>
</evidence>
<dbReference type="RefSeq" id="XP_030840983.1">
    <property type="nucleotide sequence ID" value="XM_030985123.1"/>
</dbReference>
<evidence type="ECO:0000313" key="7">
    <source>
        <dbReference type="EnsemblMetazoa" id="XP_030840983"/>
    </source>
</evidence>
<sequence length="1336" mass="148336">MDTDEGHGVTLFEDQLNLDHLKELMSQFAVHQPTDEMPDDGTYSPGRIIRREAGNVTLGEFKNMVRSLLKSSDWDAHLEALFAKVDTSADGMVDWNEFVTYMLLHYRENDNMKLRKNVVFNKEPKIRHIAQNKQDIVWCTIVLENPCRYVTLSKEGTLCLFDENLRLENCLEIKDGMEDSRNGSKRRFKTWYSDIVYMANVNMLAVGSNSRTIRFWDIVNAKTCFEQFNLYALSDIPSCLDYWYDKKNPSGESLLVVGTDKGSINLFYFLKPQEKIFETPFKPEDTVQKIWMHNICQHHKYVRHVVLPNVHAEDIRKVRYLPDKDFILSSSGCRKTPLIMMDIQGKKKSYTYKLSKGVECFDYNRTMNVIATGGIDHVVRLWNPYVQDKPIAFLRGHTMAVVGVVINERFKHVYSFAKDGVVKIWDLYEYTCLQTVSVRFACLQNARNPEFGMVSLVLYQGRQLMAACADYIALLSLGRNNALERRTPVTHETQLCCTVYNSFFKMVATAADDSSISIWNVETGAKSFTIPEAHGNEEITCLTISTTGRKLYSGARNGTIKVWSFQNGHSIHECESVGDDEITGLISVGKKKGFLSVGWSRKIVQYQDGDCDTSFLKADTNWKGGQVHKDDILAFDYSPPSLLATASFDGEILIWSLETQKISVRLRRGQPTIISQKLKAVLSMLGVNPFAIKKKSNDMDLTSEERSKVRSRPNSRHRRTHKQPEGFSQAPVEKLLFLASRLSGGMSDSAVLVSSEAGHLHFWAIYGQKRHHRGSFYSSDSAKEEESVLALSTNADNSLLITGDTMGHVYIWGIANHCIYATNVEDNSRPPLIKSWKAHDATVVSVEYINHSCGQFILTASTDFTARLWTIEGHFVGTFGQTMNWDLMNPNTYEHPNDPWTDDQPPPQEKDILSEGGSSDEEDDDVFDDDDVKVEDITLPPEDTAGNTELTKANLAMLPGSKPIPLSRRSSAGSGGRAGKSSSSENSRKSGGHSLLDMNLNSNLVGNANATGHTSSPILVPVIKPQASSRLDSVTSPSNGKKEIGSMPAIAKLLVSASAPEPKTGFFATQRDQSTLSSTSRVTRSSDNAAPAGPQSHTANPLPPISKSLGALSEEAEGAGGDESKVGTRKKSNNDVMVRHSGQSVQSEDSAGQNGPIKRRKGMMNRMDDDVGRGTGSQGSRSVSSARHSNKGNLEEMKLSSRSNTSLLGRHVDEGLARITNSRSERRQRFGDIDVSRVSRFGKICAPFQALATQSTKAVEFPSTLPMTQRMKQRGVSCSNETDLQNLTLTPLQLEFKSERSFHHQGGESGGAIAGVRRATLLEPLPNAHTGSPGKK</sequence>
<keyword evidence="3" id="KW-0106">Calcium</keyword>
<dbReference type="PROSITE" id="PS50222">
    <property type="entry name" value="EF_HAND_2"/>
    <property type="match status" value="1"/>
</dbReference>
<keyword evidence="2" id="KW-0677">Repeat</keyword>
<dbReference type="SMART" id="SM00320">
    <property type="entry name" value="WD40"/>
    <property type="match status" value="10"/>
</dbReference>
<dbReference type="PROSITE" id="PS00678">
    <property type="entry name" value="WD_REPEATS_1"/>
    <property type="match status" value="1"/>
</dbReference>
<feature type="region of interest" description="Disordered" evidence="5">
    <location>
        <begin position="890"/>
        <end position="998"/>
    </location>
</feature>
<feature type="region of interest" description="Disordered" evidence="5">
    <location>
        <begin position="698"/>
        <end position="726"/>
    </location>
</feature>
<feature type="domain" description="EF-hand" evidence="6">
    <location>
        <begin position="73"/>
        <end position="108"/>
    </location>
</feature>
<dbReference type="PROSITE" id="PS00018">
    <property type="entry name" value="EF_HAND_1"/>
    <property type="match status" value="1"/>
</dbReference>
<evidence type="ECO:0000256" key="4">
    <source>
        <dbReference type="PROSITE-ProRule" id="PRU00221"/>
    </source>
</evidence>
<keyword evidence="8" id="KW-1185">Reference proteome</keyword>
<evidence type="ECO:0000256" key="2">
    <source>
        <dbReference type="ARBA" id="ARBA00022737"/>
    </source>
</evidence>
<reference evidence="7" key="2">
    <citation type="submission" date="2021-01" db="UniProtKB">
        <authorList>
            <consortium name="EnsemblMetazoa"/>
        </authorList>
    </citation>
    <scope>IDENTIFICATION</scope>
</reference>
<dbReference type="InterPro" id="IPR018247">
    <property type="entry name" value="EF_Hand_1_Ca_BS"/>
</dbReference>